<sequence>MSKSAGDAMEFLWQSIRPHLGTKKDKVPSQAGKITTLGDVTIPPDVGKRLQEWAQDFDALIVFAEHRFYGESLPFGRTSFQMCTELVHPVCSDGVTDMFYPSAWDQAQETEKCRKTYGVRSDITKGYLFFGGGNLPSASKVIFSNGDRDPWSIYGIQDPPSDETVVLLIEGAAHHEDLRFSSPNDSDALRTARSVEKNYIRQWISETFNISEIPPEIPEISQNSTSCRIESGPKYVDHFAYHNEETFEMRYMVADQYWDRNGGPIFFYTGNEDDIESFISNTGLMWEWAPEFNALLVFAEHRYYGKSMPFGNRSFESPSKLGYLTSEQALADYADLLLHLKAKLPGAEKSPVVAFGGSYGGLLSAWFRIKYPHLITAALASSAPVNMFPGLVPCSTYSIAITEAFRRVSELCTQAIRQSWSPLEAMGATGNAHRNTLLPCSSIGANSLQSFRINDEDWIRDTYAVLALVNYPEPGSLITPLPGSPVKAVCNALNKAMGNRSAMVDAVAAAVNLFFNSTGTRKCHDVSIFQSAVPSWRFQECTELVMPVCSDGVTDMFYPSSWNLTEVTAKCRQTFGVTPDIYKSVMLYGGGHLARATNIVFSNGDVDPWASVGLLEPPSDSVVVIIIPDAAHHQDLRFSTPLDSEALTAARRVEKNYIRKWIDESLPVPEKTPRVVAKKRASSVLFKFSF</sequence>
<keyword evidence="2" id="KW-1185">Reference proteome</keyword>
<organism evidence="1 2">
    <name type="scientific">Ixodes persulcatus</name>
    <name type="common">Taiga tick</name>
    <dbReference type="NCBI Taxonomy" id="34615"/>
    <lineage>
        <taxon>Eukaryota</taxon>
        <taxon>Metazoa</taxon>
        <taxon>Ecdysozoa</taxon>
        <taxon>Arthropoda</taxon>
        <taxon>Chelicerata</taxon>
        <taxon>Arachnida</taxon>
        <taxon>Acari</taxon>
        <taxon>Parasitiformes</taxon>
        <taxon>Ixodida</taxon>
        <taxon>Ixodoidea</taxon>
        <taxon>Ixodidae</taxon>
        <taxon>Ixodinae</taxon>
        <taxon>Ixodes</taxon>
    </lineage>
</organism>
<comment type="caution">
    <text evidence="1">The sequence shown here is derived from an EMBL/GenBank/DDBJ whole genome shotgun (WGS) entry which is preliminary data.</text>
</comment>
<proteinExistence type="predicted"/>
<evidence type="ECO:0000313" key="2">
    <source>
        <dbReference type="Proteomes" id="UP000805193"/>
    </source>
</evidence>
<dbReference type="Proteomes" id="UP000805193">
    <property type="component" value="Unassembled WGS sequence"/>
</dbReference>
<gene>
    <name evidence="1" type="ORF">HPB47_009994</name>
</gene>
<evidence type="ECO:0000313" key="1">
    <source>
        <dbReference type="EMBL" id="KAG0412873.1"/>
    </source>
</evidence>
<protein>
    <submittedName>
        <fullName evidence="1">Uncharacterized protein</fullName>
    </submittedName>
</protein>
<name>A0AC60P0B6_IXOPE</name>
<reference evidence="1 2" key="1">
    <citation type="journal article" date="2020" name="Cell">
        <title>Large-Scale Comparative Analyses of Tick Genomes Elucidate Their Genetic Diversity and Vector Capacities.</title>
        <authorList>
            <consortium name="Tick Genome and Microbiome Consortium (TIGMIC)"/>
            <person name="Jia N."/>
            <person name="Wang J."/>
            <person name="Shi W."/>
            <person name="Du L."/>
            <person name="Sun Y."/>
            <person name="Zhan W."/>
            <person name="Jiang J.F."/>
            <person name="Wang Q."/>
            <person name="Zhang B."/>
            <person name="Ji P."/>
            <person name="Bell-Sakyi L."/>
            <person name="Cui X.M."/>
            <person name="Yuan T.T."/>
            <person name="Jiang B.G."/>
            <person name="Yang W.F."/>
            <person name="Lam T.T."/>
            <person name="Chang Q.C."/>
            <person name="Ding S.J."/>
            <person name="Wang X.J."/>
            <person name="Zhu J.G."/>
            <person name="Ruan X.D."/>
            <person name="Zhao L."/>
            <person name="Wei J.T."/>
            <person name="Ye R.Z."/>
            <person name="Que T.C."/>
            <person name="Du C.H."/>
            <person name="Zhou Y.H."/>
            <person name="Cheng J.X."/>
            <person name="Dai P.F."/>
            <person name="Guo W.B."/>
            <person name="Han X.H."/>
            <person name="Huang E.J."/>
            <person name="Li L.F."/>
            <person name="Wei W."/>
            <person name="Gao Y.C."/>
            <person name="Liu J.Z."/>
            <person name="Shao H.Z."/>
            <person name="Wang X."/>
            <person name="Wang C.C."/>
            <person name="Yang T.C."/>
            <person name="Huo Q.B."/>
            <person name="Li W."/>
            <person name="Chen H.Y."/>
            <person name="Chen S.E."/>
            <person name="Zhou L.G."/>
            <person name="Ni X.B."/>
            <person name="Tian J.H."/>
            <person name="Sheng Y."/>
            <person name="Liu T."/>
            <person name="Pan Y.S."/>
            <person name="Xia L.Y."/>
            <person name="Li J."/>
            <person name="Zhao F."/>
            <person name="Cao W.C."/>
        </authorList>
    </citation>
    <scope>NUCLEOTIDE SEQUENCE [LARGE SCALE GENOMIC DNA]</scope>
    <source>
        <strain evidence="1">Iper-2018</strain>
    </source>
</reference>
<dbReference type="EMBL" id="JABSTQ010011316">
    <property type="protein sequence ID" value="KAG0412873.1"/>
    <property type="molecule type" value="Genomic_DNA"/>
</dbReference>
<accession>A0AC60P0B6</accession>